<proteinExistence type="predicted"/>
<reference evidence="1" key="1">
    <citation type="submission" date="2018-02" db="EMBL/GenBank/DDBJ databases">
        <title>Rhizophora mucronata_Transcriptome.</title>
        <authorList>
            <person name="Meera S.P."/>
            <person name="Sreeshan A."/>
            <person name="Augustine A."/>
        </authorList>
    </citation>
    <scope>NUCLEOTIDE SEQUENCE</scope>
    <source>
        <tissue evidence="1">Leaf</tissue>
    </source>
</reference>
<protein>
    <submittedName>
        <fullName evidence="1">Uncharacterized protein</fullName>
    </submittedName>
</protein>
<sequence length="71" mass="8348">MTWRSQVQVVEGYILPFLRSHNMRVSCTESSIFIIYKSFRSITTCIFVINLQNVSCKYHLKGSQCMRVRLV</sequence>
<accession>A0A2P2IHI3</accession>
<dbReference type="AlphaFoldDB" id="A0A2P2IHI3"/>
<name>A0A2P2IHI3_RHIMU</name>
<evidence type="ECO:0000313" key="1">
    <source>
        <dbReference type="EMBL" id="MBW80658.1"/>
    </source>
</evidence>
<organism evidence="1">
    <name type="scientific">Rhizophora mucronata</name>
    <name type="common">Asiatic mangrove</name>
    <dbReference type="NCBI Taxonomy" id="61149"/>
    <lineage>
        <taxon>Eukaryota</taxon>
        <taxon>Viridiplantae</taxon>
        <taxon>Streptophyta</taxon>
        <taxon>Embryophyta</taxon>
        <taxon>Tracheophyta</taxon>
        <taxon>Spermatophyta</taxon>
        <taxon>Magnoliopsida</taxon>
        <taxon>eudicotyledons</taxon>
        <taxon>Gunneridae</taxon>
        <taxon>Pentapetalae</taxon>
        <taxon>rosids</taxon>
        <taxon>fabids</taxon>
        <taxon>Malpighiales</taxon>
        <taxon>Rhizophoraceae</taxon>
        <taxon>Rhizophora</taxon>
    </lineage>
</organism>
<dbReference type="EMBL" id="GGEC01000175">
    <property type="protein sequence ID" value="MBW80658.1"/>
    <property type="molecule type" value="Transcribed_RNA"/>
</dbReference>